<dbReference type="InterPro" id="IPR006603">
    <property type="entry name" value="PQ-loop_rpt"/>
</dbReference>
<dbReference type="Ensembl" id="ENSPSTT00000018729.1">
    <property type="protein sequence ID" value="ENSPSTP00000017870.1"/>
    <property type="gene ID" value="ENSPSTG00000012804.1"/>
</dbReference>
<evidence type="ECO:0000256" key="6">
    <source>
        <dbReference type="ARBA" id="ARBA00023136"/>
    </source>
</evidence>
<keyword evidence="6" id="KW-0472">Membrane</keyword>
<dbReference type="GO" id="GO:0009312">
    <property type="term" value="P:oligosaccharide biosynthetic process"/>
    <property type="evidence" value="ECO:0007669"/>
    <property type="project" value="TreeGrafter"/>
</dbReference>
<evidence type="ECO:0000256" key="2">
    <source>
        <dbReference type="ARBA" id="ARBA00022448"/>
    </source>
</evidence>
<dbReference type="Pfam" id="PF04193">
    <property type="entry name" value="PQ-loop"/>
    <property type="match status" value="1"/>
</dbReference>
<dbReference type="PANTHER" id="PTHR12226">
    <property type="entry name" value="MANNOSE-P-DOLICHOL UTILIZATION DEFECT 1 LEC35 -RELATED"/>
    <property type="match status" value="1"/>
</dbReference>
<keyword evidence="10" id="KW-1185">Reference proteome</keyword>
<reference evidence="9" key="1">
    <citation type="submission" date="2025-08" db="UniProtKB">
        <authorList>
            <consortium name="Ensembl"/>
        </authorList>
    </citation>
    <scope>IDENTIFICATION</scope>
</reference>
<feature type="compositionally biased region" description="Polar residues" evidence="8">
    <location>
        <begin position="16"/>
        <end position="29"/>
    </location>
</feature>
<feature type="compositionally biased region" description="Polar residues" evidence="8">
    <location>
        <begin position="38"/>
        <end position="54"/>
    </location>
</feature>
<evidence type="ECO:0000256" key="3">
    <source>
        <dbReference type="ARBA" id="ARBA00022692"/>
    </source>
</evidence>
<keyword evidence="2" id="KW-0813">Transport</keyword>
<organism evidence="9 10">
    <name type="scientific">Pavo cristatus</name>
    <name type="common">Indian peafowl</name>
    <name type="synonym">Blue peafowl</name>
    <dbReference type="NCBI Taxonomy" id="9049"/>
    <lineage>
        <taxon>Eukaryota</taxon>
        <taxon>Metazoa</taxon>
        <taxon>Chordata</taxon>
        <taxon>Craniata</taxon>
        <taxon>Vertebrata</taxon>
        <taxon>Euteleostomi</taxon>
        <taxon>Archelosauria</taxon>
        <taxon>Archosauria</taxon>
        <taxon>Dinosauria</taxon>
        <taxon>Saurischia</taxon>
        <taxon>Theropoda</taxon>
        <taxon>Coelurosauria</taxon>
        <taxon>Aves</taxon>
        <taxon>Neognathae</taxon>
        <taxon>Galloanserae</taxon>
        <taxon>Galliformes</taxon>
        <taxon>Phasianidae</taxon>
        <taxon>Phasianinae</taxon>
        <taxon>Pavo</taxon>
    </lineage>
</organism>
<feature type="compositionally biased region" description="Low complexity" evidence="8">
    <location>
        <begin position="146"/>
        <end position="155"/>
    </location>
</feature>
<feature type="compositionally biased region" description="Low complexity" evidence="8">
    <location>
        <begin position="88"/>
        <end position="98"/>
    </location>
</feature>
<dbReference type="GO" id="GO:0016020">
    <property type="term" value="C:membrane"/>
    <property type="evidence" value="ECO:0007669"/>
    <property type="project" value="UniProtKB-SubCell"/>
</dbReference>
<dbReference type="AlphaFoldDB" id="A0A8C9FN23"/>
<comment type="subcellular location">
    <subcellularLocation>
        <location evidence="1">Membrane</location>
        <topology evidence="1">Multi-pass membrane protein</topology>
    </subcellularLocation>
</comment>
<protein>
    <submittedName>
        <fullName evidence="9">Uncharacterized protein</fullName>
    </submittedName>
</protein>
<dbReference type="PANTHER" id="PTHR12226:SF2">
    <property type="entry name" value="MANNOSE-P-DOLICHOL UTILIZATION DEFECT 1 PROTEIN"/>
    <property type="match status" value="1"/>
</dbReference>
<evidence type="ECO:0000256" key="4">
    <source>
        <dbReference type="ARBA" id="ARBA00022737"/>
    </source>
</evidence>
<keyword evidence="5" id="KW-1133">Transmembrane helix</keyword>
<comment type="similarity">
    <text evidence="7">Belongs to the MPDU1 (TC 2.A.43.3) family.</text>
</comment>
<keyword evidence="3" id="KW-0812">Transmembrane</keyword>
<dbReference type="Proteomes" id="UP000694428">
    <property type="component" value="Unplaced"/>
</dbReference>
<dbReference type="InterPro" id="IPR016817">
    <property type="entry name" value="MannP-dilichol_defect-1"/>
</dbReference>
<feature type="compositionally biased region" description="Basic residues" evidence="8">
    <location>
        <begin position="227"/>
        <end position="249"/>
    </location>
</feature>
<evidence type="ECO:0000313" key="10">
    <source>
        <dbReference type="Proteomes" id="UP000694428"/>
    </source>
</evidence>
<evidence type="ECO:0000256" key="7">
    <source>
        <dbReference type="ARBA" id="ARBA00038475"/>
    </source>
</evidence>
<accession>A0A8C9FN23</accession>
<feature type="compositionally biased region" description="Polar residues" evidence="8">
    <location>
        <begin position="106"/>
        <end position="117"/>
    </location>
</feature>
<name>A0A8C9FN23_PAVCR</name>
<feature type="region of interest" description="Disordered" evidence="8">
    <location>
        <begin position="209"/>
        <end position="268"/>
    </location>
</feature>
<feature type="region of interest" description="Disordered" evidence="8">
    <location>
        <begin position="1"/>
        <end position="155"/>
    </location>
</feature>
<evidence type="ECO:0000256" key="1">
    <source>
        <dbReference type="ARBA" id="ARBA00004141"/>
    </source>
</evidence>
<sequence length="367" mass="39195">MADPCRASGAAREDPSLTSGTDVTDSCRTSGVALADTCRTSGTAMPDPSLTSGRTMADPCPTSGAAMADPEPSPRGTPIPVSGGGGTTASPSATQAGGVAKHGPKSATTASQTSRRILQTVERETPKRSSTARYSLPAPKRHSVSARRTSAGTARRMLVSRRWMAALRRPQRKSKVAGATRKLSVHSRRLNAFSRTVSQKAQLRRLLHSRGDGGGSAAAWRPQRALSHARRKRRRRRRRRTERRRRRASVRQSASVRGGSAHAQCRSQSPEDAMEALRALLVPALLPEICFEAMRERPLHVQCLKILLSKSLGYGIVVGSVLVKLPQLLKIYGARSGAGLSVGAVGLELLALGGSVAYSVRNGFPFR</sequence>
<keyword evidence="4" id="KW-0677">Repeat</keyword>
<proteinExistence type="inferred from homology"/>
<evidence type="ECO:0000313" key="9">
    <source>
        <dbReference type="Ensembl" id="ENSPSTP00000017870.1"/>
    </source>
</evidence>
<evidence type="ECO:0000256" key="8">
    <source>
        <dbReference type="SAM" id="MobiDB-lite"/>
    </source>
</evidence>
<reference evidence="9" key="2">
    <citation type="submission" date="2025-09" db="UniProtKB">
        <authorList>
            <consortium name="Ensembl"/>
        </authorList>
    </citation>
    <scope>IDENTIFICATION</scope>
</reference>
<evidence type="ECO:0000256" key="5">
    <source>
        <dbReference type="ARBA" id="ARBA00022989"/>
    </source>
</evidence>